<dbReference type="InterPro" id="IPR016194">
    <property type="entry name" value="SPOC-like_C_dom_sf"/>
</dbReference>
<dbReference type="InterPro" id="IPR009187">
    <property type="entry name" value="Prok_Ku"/>
</dbReference>
<evidence type="ECO:0000313" key="2">
    <source>
        <dbReference type="Proteomes" id="UP001500074"/>
    </source>
</evidence>
<dbReference type="EMBL" id="BAABKI010000013">
    <property type="protein sequence ID" value="GAA5173569.1"/>
    <property type="molecule type" value="Genomic_DNA"/>
</dbReference>
<protein>
    <recommendedName>
        <fullName evidence="3">Ku domain-containing protein</fullName>
    </recommendedName>
</protein>
<dbReference type="PANTHER" id="PTHR41251:SF1">
    <property type="entry name" value="NON-HOMOLOGOUS END JOINING PROTEIN KU"/>
    <property type="match status" value="1"/>
</dbReference>
<reference evidence="2" key="1">
    <citation type="journal article" date="2019" name="Int. J. Syst. Evol. Microbiol.">
        <title>The Global Catalogue of Microorganisms (GCM) 10K type strain sequencing project: providing services to taxonomists for standard genome sequencing and annotation.</title>
        <authorList>
            <consortium name="The Broad Institute Genomics Platform"/>
            <consortium name="The Broad Institute Genome Sequencing Center for Infectious Disease"/>
            <person name="Wu L."/>
            <person name="Ma J."/>
        </authorList>
    </citation>
    <scope>NUCLEOTIDE SEQUENCE [LARGE SCALE GENOMIC DNA]</scope>
    <source>
        <strain evidence="2">JCM 18472</strain>
    </source>
</reference>
<proteinExistence type="predicted"/>
<dbReference type="Proteomes" id="UP001500074">
    <property type="component" value="Unassembled WGS sequence"/>
</dbReference>
<keyword evidence="2" id="KW-1185">Reference proteome</keyword>
<evidence type="ECO:0000313" key="1">
    <source>
        <dbReference type="EMBL" id="GAA5173569.1"/>
    </source>
</evidence>
<name>A0ABP9RA46_9GAMM</name>
<accession>A0ABP9RA46</accession>
<organism evidence="1 2">
    <name type="scientific">Modicisalibacter zincidurans</name>
    <dbReference type="NCBI Taxonomy" id="1178777"/>
    <lineage>
        <taxon>Bacteria</taxon>
        <taxon>Pseudomonadati</taxon>
        <taxon>Pseudomonadota</taxon>
        <taxon>Gammaproteobacteria</taxon>
        <taxon>Oceanospirillales</taxon>
        <taxon>Halomonadaceae</taxon>
        <taxon>Modicisalibacter</taxon>
    </lineage>
</organism>
<dbReference type="SUPFAM" id="SSF100939">
    <property type="entry name" value="SPOC domain-like"/>
    <property type="match status" value="1"/>
</dbReference>
<sequence>MSARAMWRGALCFGEARVPVKLYAALADRSVHFRLLHRKDRAPVRQVMVEPEAEQVVPYAESRRARRSISAPRRWLSPGVAR</sequence>
<evidence type="ECO:0008006" key="3">
    <source>
        <dbReference type="Google" id="ProtNLM"/>
    </source>
</evidence>
<dbReference type="PANTHER" id="PTHR41251">
    <property type="entry name" value="NON-HOMOLOGOUS END JOINING PROTEIN KU"/>
    <property type="match status" value="1"/>
</dbReference>
<dbReference type="RefSeq" id="WP_031382976.1">
    <property type="nucleotide sequence ID" value="NZ_BAABKI010000013.1"/>
</dbReference>
<gene>
    <name evidence="1" type="ORF">GCM10023342_12510</name>
</gene>
<comment type="caution">
    <text evidence="1">The sequence shown here is derived from an EMBL/GenBank/DDBJ whole genome shotgun (WGS) entry which is preliminary data.</text>
</comment>